<feature type="region of interest" description="Disordered" evidence="2">
    <location>
        <begin position="1170"/>
        <end position="1223"/>
    </location>
</feature>
<name>A0A1W0WPJ7_HYPEX</name>
<dbReference type="InterPro" id="IPR008145">
    <property type="entry name" value="GK/Ca_channel_bsu"/>
</dbReference>
<dbReference type="InterPro" id="IPR008144">
    <property type="entry name" value="Guanylate_kin-like_dom"/>
</dbReference>
<dbReference type="SUPFAM" id="SSF50044">
    <property type="entry name" value="SH3-domain"/>
    <property type="match status" value="1"/>
</dbReference>
<evidence type="ECO:0000256" key="2">
    <source>
        <dbReference type="SAM" id="MobiDB-lite"/>
    </source>
</evidence>
<feature type="compositionally biased region" description="Low complexity" evidence="2">
    <location>
        <begin position="1356"/>
        <end position="1367"/>
    </location>
</feature>
<feature type="compositionally biased region" description="Polar residues" evidence="2">
    <location>
        <begin position="1329"/>
        <end position="1339"/>
    </location>
</feature>
<feature type="region of interest" description="Disordered" evidence="2">
    <location>
        <begin position="1319"/>
        <end position="1371"/>
    </location>
</feature>
<dbReference type="InterPro" id="IPR036028">
    <property type="entry name" value="SH3-like_dom_sf"/>
</dbReference>
<feature type="domain" description="PDZ" evidence="4">
    <location>
        <begin position="572"/>
        <end position="653"/>
    </location>
</feature>
<dbReference type="InterPro" id="IPR053004">
    <property type="entry name" value="MAGUK_Signaling_Regulators"/>
</dbReference>
<dbReference type="PANTHER" id="PTHR46360:SF1">
    <property type="entry name" value="DISKS LARGE HOMOLOG 5"/>
    <property type="match status" value="1"/>
</dbReference>
<reference evidence="6" key="1">
    <citation type="submission" date="2017-01" db="EMBL/GenBank/DDBJ databases">
        <title>Comparative genomics of anhydrobiosis in the tardigrade Hypsibius dujardini.</title>
        <authorList>
            <person name="Yoshida Y."/>
            <person name="Koutsovoulos G."/>
            <person name="Laetsch D."/>
            <person name="Stevens L."/>
            <person name="Kumar S."/>
            <person name="Horikawa D."/>
            <person name="Ishino K."/>
            <person name="Komine S."/>
            <person name="Tomita M."/>
            <person name="Blaxter M."/>
            <person name="Arakawa K."/>
        </authorList>
    </citation>
    <scope>NUCLEOTIDE SEQUENCE [LARGE SCALE GENOMIC DNA]</scope>
    <source>
        <strain evidence="6">Z151</strain>
    </source>
</reference>
<dbReference type="SMART" id="SM00228">
    <property type="entry name" value="PDZ"/>
    <property type="match status" value="4"/>
</dbReference>
<dbReference type="Pfam" id="PF00595">
    <property type="entry name" value="PDZ"/>
    <property type="match status" value="3"/>
</dbReference>
<feature type="compositionally biased region" description="Polar residues" evidence="2">
    <location>
        <begin position="979"/>
        <end position="996"/>
    </location>
</feature>
<sequence>MMARCVTTTARDVVPEDHVPYNDIVLGLGTSSRGVSGSAPPDFEQQLQQSNISLLESENYLLQQERDTLKLQLDKYKMERGSSGDGSDPYASSSFRAERHYAISEYDQLKGMCERAMSELKALKMRQGKTVDDAKNNQKEAEYYRAKYKTAKEENQQIQGNFEELQNHLNEVAAEKQQLELELHNAQRVREAEQQQLIELRQLYYENKMHDPDDRIGKLDAAEQEVWRDQYDNLYNQFSKHLKTDHSMALKKAEAYEKENIRLKRIIEDARGEKNLIAEERSGQEQRMQQMENQWEIMLREKNEALEKCSKTQLLLDKTTMELNREVNARWATNEKAVRMQKERNTAVDEHRMVMSERAEVIKEIEKLQDERESAAKQIVEIANEKKTALSELESLRREISSALDDRDKAIKECYDLREKIDVLQKDTLRSGDTELVMADLQAANRLVEKYKEDLQESQREAEISNRRRAFAFQERDKVILEREGIKSLCDSLRGERDKSVAELAEVLRGSDDAKRQLNDVLRECQELRDLLEHRSLRGNPRIPLQYHGHTDSRDSAIDTEFLSEVYSDTFEVDLNLNPDDPGFLFSPVSPDSAYPSPICISHVSRGSPAEGKLQVSDVILRMNNVDLKDRKKAVQLLQTSKGAVHLVVRRRKTSRTMPKFIPCNVRLQSASDLLRNISKGLFVTQVSSTMRDVGLYVGDRITHLDGESVNEQSADDAMRFLENYDAHPVHVKVLRAVCASPSLGGVFGSDGSDGDRTSPQAQRSPDSRHSLPVDVGIQTDLGDLSRNNSTVRQKRTSDVKDKNAWKSLFGESKERVRPRLDGVFPIEVTPHTTVKSVRIPSSGREAKTSLLDRAYDKIFRRGDGHKRSRLINDVLPSEEQTVIEELETVVKHYDSPNGTRSTVIQKVPKMPEKLPSGTWPKYKGSPLDSIENILEITDKRSVRGPNRKSVMSLSANQRNGPSWYCTDIPIDDMDSGGAPNTGTLKSPKTSTPRQTIQPDTYRVSALSPHTPPEQRHHRLSVHPDSVDIDSSSMSSSLDFIVNTNGRGRNNREFYPPPARPLTGSRQMTSPGMMVSLPSPVTYGGPSRAFSPGTSSLYGTIQSRASRLSNANAVHGPTMNTYSSPSEDRAPFLYGDFTHQPPVAHHPPTVDGQRRPISLGVASRTMWNEPTYSQPRSDVPYVATSGPNSVKSSSSRISTSGGGENRSNEVLVDRSAGPPLYDTVRKRPQLGQVRTIVLRRSNDQLGFKFKSHNGGIYISVVKELSLAAKEGMVVGDQLLEVCAINLRSASYEDAKRVILNAGHTLTLQLRYRGPFPSASDSSDLVDGSLPSSTATSTDSLRGPTGTLKGSQRHSVDTMTSDTSSNNSKLRNSIQDARSVRFTKDFTEPLGVNLIGGNVHGIFIHSVTPGSAATGPRPKGLGCGEQILEYNGINMRSMLLETAMRELCKPVQDVSIIVQFNRDLYELACATSGDAMFVKTLWDRDKSQLQDEDLVFQRGDILFVDNTLYNGEMGQWRAWRLDENADKVECGIVPNRYKAEEEVVNLQQSNSDLMESLDPHRRGGGRRSLFKKKKHHTSSRRELASFSSASLGCDTFSAAPEEPLVPTYQRVSKLVYNYMRPVLILGPLSETVVERLLLQHPQKYAKCPVQTHSVGMDEADVIESRQFSGMWELVTAKSIREVAEKDMHCVVDISVSSVERMLHLSISPIVIVIKFRTPSVIREVRDGSFSSSKISHKAAKELFELAGRMETEHGKVITAVIPGGTNLSYMASLVNNAIDAAQTKPEWLVEGSVL</sequence>
<feature type="coiled-coil region" evidence="1">
    <location>
        <begin position="106"/>
        <end position="203"/>
    </location>
</feature>
<feature type="domain" description="PDZ" evidence="4">
    <location>
        <begin position="1235"/>
        <end position="1313"/>
    </location>
</feature>
<dbReference type="GO" id="GO:0005886">
    <property type="term" value="C:plasma membrane"/>
    <property type="evidence" value="ECO:0007669"/>
    <property type="project" value="TreeGrafter"/>
</dbReference>
<keyword evidence="6" id="KW-1185">Reference proteome</keyword>
<dbReference type="SMART" id="SM00072">
    <property type="entry name" value="GuKc"/>
    <property type="match status" value="1"/>
</dbReference>
<feature type="coiled-coil region" evidence="1">
    <location>
        <begin position="351"/>
        <end position="468"/>
    </location>
</feature>
<proteinExistence type="predicted"/>
<evidence type="ECO:0000256" key="1">
    <source>
        <dbReference type="SAM" id="Coils"/>
    </source>
</evidence>
<dbReference type="Gene3D" id="2.30.42.10">
    <property type="match status" value="3"/>
</dbReference>
<comment type="caution">
    <text evidence="5">The sequence shown here is derived from an EMBL/GenBank/DDBJ whole genome shotgun (WGS) entry which is preliminary data.</text>
</comment>
<dbReference type="GO" id="GO:0035331">
    <property type="term" value="P:negative regulation of hippo signaling"/>
    <property type="evidence" value="ECO:0007669"/>
    <property type="project" value="TreeGrafter"/>
</dbReference>
<protein>
    <submittedName>
        <fullName evidence="5">Disks large-like protein 5</fullName>
    </submittedName>
</protein>
<evidence type="ECO:0000313" key="5">
    <source>
        <dbReference type="EMBL" id="OQV17131.1"/>
    </source>
</evidence>
<dbReference type="EMBL" id="MTYJ01000065">
    <property type="protein sequence ID" value="OQV17131.1"/>
    <property type="molecule type" value="Genomic_DNA"/>
</dbReference>
<dbReference type="InterPro" id="IPR036034">
    <property type="entry name" value="PDZ_sf"/>
</dbReference>
<organism evidence="5 6">
    <name type="scientific">Hypsibius exemplaris</name>
    <name type="common">Freshwater tardigrade</name>
    <dbReference type="NCBI Taxonomy" id="2072580"/>
    <lineage>
        <taxon>Eukaryota</taxon>
        <taxon>Metazoa</taxon>
        <taxon>Ecdysozoa</taxon>
        <taxon>Tardigrada</taxon>
        <taxon>Eutardigrada</taxon>
        <taxon>Parachela</taxon>
        <taxon>Hypsibioidea</taxon>
        <taxon>Hypsibiidae</taxon>
        <taxon>Hypsibius</taxon>
    </lineage>
</organism>
<dbReference type="PANTHER" id="PTHR46360">
    <property type="entry name" value="DISKS LARGE HOMOLOG 5"/>
    <property type="match status" value="1"/>
</dbReference>
<dbReference type="InterPro" id="IPR001478">
    <property type="entry name" value="PDZ"/>
</dbReference>
<dbReference type="SUPFAM" id="SSF50156">
    <property type="entry name" value="PDZ domain-like"/>
    <property type="match status" value="4"/>
</dbReference>
<feature type="region of interest" description="Disordered" evidence="2">
    <location>
        <begin position="976"/>
        <end position="996"/>
    </location>
</feature>
<feature type="compositionally biased region" description="Basic residues" evidence="2">
    <location>
        <begin position="1561"/>
        <end position="1576"/>
    </location>
</feature>
<dbReference type="SUPFAM" id="SSF52540">
    <property type="entry name" value="P-loop containing nucleoside triphosphate hydrolases"/>
    <property type="match status" value="1"/>
</dbReference>
<feature type="region of interest" description="Disordered" evidence="2">
    <location>
        <begin position="747"/>
        <end position="798"/>
    </location>
</feature>
<dbReference type="Proteomes" id="UP000192578">
    <property type="component" value="Unassembled WGS sequence"/>
</dbReference>
<feature type="domain" description="PDZ" evidence="4">
    <location>
        <begin position="1378"/>
        <end position="1461"/>
    </location>
</feature>
<evidence type="ECO:0000259" key="4">
    <source>
        <dbReference type="PROSITE" id="PS50106"/>
    </source>
</evidence>
<accession>A0A1W0WPJ7</accession>
<dbReference type="Gene3D" id="2.30.30.40">
    <property type="entry name" value="SH3 Domains"/>
    <property type="match status" value="1"/>
</dbReference>
<keyword evidence="1" id="KW-0175">Coiled coil</keyword>
<evidence type="ECO:0000259" key="3">
    <source>
        <dbReference type="PROSITE" id="PS50052"/>
    </source>
</evidence>
<evidence type="ECO:0000313" key="6">
    <source>
        <dbReference type="Proteomes" id="UP000192578"/>
    </source>
</evidence>
<feature type="region of interest" description="Disordered" evidence="2">
    <location>
        <begin position="1548"/>
        <end position="1576"/>
    </location>
</feature>
<dbReference type="Gene3D" id="3.40.50.300">
    <property type="entry name" value="P-loop containing nucleotide triphosphate hydrolases"/>
    <property type="match status" value="1"/>
</dbReference>
<gene>
    <name evidence="5" type="ORF">BV898_08712</name>
</gene>
<feature type="compositionally biased region" description="Low complexity" evidence="2">
    <location>
        <begin position="1189"/>
        <end position="1199"/>
    </location>
</feature>
<feature type="domain" description="Guanylate kinase-like" evidence="3">
    <location>
        <begin position="1655"/>
        <end position="1778"/>
    </location>
</feature>
<feature type="coiled-coil region" evidence="1">
    <location>
        <begin position="253"/>
        <end position="308"/>
    </location>
</feature>
<dbReference type="OrthoDB" id="10067129at2759"/>
<feature type="region of interest" description="Disordered" evidence="2">
    <location>
        <begin position="1043"/>
        <end position="1070"/>
    </location>
</feature>
<dbReference type="PROSITE" id="PS50106">
    <property type="entry name" value="PDZ"/>
    <property type="match status" value="3"/>
</dbReference>
<dbReference type="PROSITE" id="PS50052">
    <property type="entry name" value="GUANYLATE_KINASE_2"/>
    <property type="match status" value="1"/>
</dbReference>
<dbReference type="InterPro" id="IPR027417">
    <property type="entry name" value="P-loop_NTPase"/>
</dbReference>